<keyword evidence="2" id="KW-1185">Reference proteome</keyword>
<organism evidence="1 2">
    <name type="scientific">Gossypium raimondii</name>
    <name type="common">Peruvian cotton</name>
    <name type="synonym">Gossypium klotzschianum subsp. raimondii</name>
    <dbReference type="NCBI Taxonomy" id="29730"/>
    <lineage>
        <taxon>Eukaryota</taxon>
        <taxon>Viridiplantae</taxon>
        <taxon>Streptophyta</taxon>
        <taxon>Embryophyta</taxon>
        <taxon>Tracheophyta</taxon>
        <taxon>Spermatophyta</taxon>
        <taxon>Magnoliopsida</taxon>
        <taxon>eudicotyledons</taxon>
        <taxon>Gunneridae</taxon>
        <taxon>Pentapetalae</taxon>
        <taxon>rosids</taxon>
        <taxon>malvids</taxon>
        <taxon>Malvales</taxon>
        <taxon>Malvaceae</taxon>
        <taxon>Malvoideae</taxon>
        <taxon>Gossypium</taxon>
    </lineage>
</organism>
<sequence>MGIKSSYTSYTTIPQTESVKENLTFVEKRFHYADKPLTGTFMAQFMTMKFNGSRGMLEHIIKMTNIAAKLKILGITIDDSFLLQFILNLTPPNYGHFIPNNTWGFNSGSTTHVSKFTQRFLMIQTTNPNEHFLYMRNRMKALIEGIGTYGLLLDICWDFKCFLLGFSL</sequence>
<accession>A0A0D2R2Y8</accession>
<evidence type="ECO:0000313" key="2">
    <source>
        <dbReference type="Proteomes" id="UP000032304"/>
    </source>
</evidence>
<protein>
    <submittedName>
        <fullName evidence="1">Uncharacterized protein</fullName>
    </submittedName>
</protein>
<dbReference type="Gramene" id="KJB64717">
    <property type="protein sequence ID" value="KJB64717"/>
    <property type="gene ID" value="B456_010G061700"/>
</dbReference>
<dbReference type="Proteomes" id="UP000032304">
    <property type="component" value="Chromosome 10"/>
</dbReference>
<dbReference type="eggNOG" id="ENOG502SR49">
    <property type="taxonomic scope" value="Eukaryota"/>
</dbReference>
<gene>
    <name evidence="1" type="ORF">B456_010G061700</name>
</gene>
<dbReference type="Pfam" id="PF14223">
    <property type="entry name" value="Retrotran_gag_2"/>
    <property type="match status" value="1"/>
</dbReference>
<evidence type="ECO:0000313" key="1">
    <source>
        <dbReference type="EMBL" id="KJB64717.1"/>
    </source>
</evidence>
<reference evidence="1 2" key="1">
    <citation type="journal article" date="2012" name="Nature">
        <title>Repeated polyploidization of Gossypium genomes and the evolution of spinnable cotton fibres.</title>
        <authorList>
            <person name="Paterson A.H."/>
            <person name="Wendel J.F."/>
            <person name="Gundlach H."/>
            <person name="Guo H."/>
            <person name="Jenkins J."/>
            <person name="Jin D."/>
            <person name="Llewellyn D."/>
            <person name="Showmaker K.C."/>
            <person name="Shu S."/>
            <person name="Udall J."/>
            <person name="Yoo M.J."/>
            <person name="Byers R."/>
            <person name="Chen W."/>
            <person name="Doron-Faigenboim A."/>
            <person name="Duke M.V."/>
            <person name="Gong L."/>
            <person name="Grimwood J."/>
            <person name="Grover C."/>
            <person name="Grupp K."/>
            <person name="Hu G."/>
            <person name="Lee T.H."/>
            <person name="Li J."/>
            <person name="Lin L."/>
            <person name="Liu T."/>
            <person name="Marler B.S."/>
            <person name="Page J.T."/>
            <person name="Roberts A.W."/>
            <person name="Romanel E."/>
            <person name="Sanders W.S."/>
            <person name="Szadkowski E."/>
            <person name="Tan X."/>
            <person name="Tang H."/>
            <person name="Xu C."/>
            <person name="Wang J."/>
            <person name="Wang Z."/>
            <person name="Zhang D."/>
            <person name="Zhang L."/>
            <person name="Ashrafi H."/>
            <person name="Bedon F."/>
            <person name="Bowers J.E."/>
            <person name="Brubaker C.L."/>
            <person name="Chee P.W."/>
            <person name="Das S."/>
            <person name="Gingle A.R."/>
            <person name="Haigler C.H."/>
            <person name="Harker D."/>
            <person name="Hoffmann L.V."/>
            <person name="Hovav R."/>
            <person name="Jones D.C."/>
            <person name="Lemke C."/>
            <person name="Mansoor S."/>
            <person name="ur Rahman M."/>
            <person name="Rainville L.N."/>
            <person name="Rambani A."/>
            <person name="Reddy U.K."/>
            <person name="Rong J.K."/>
            <person name="Saranga Y."/>
            <person name="Scheffler B.E."/>
            <person name="Scheffler J.A."/>
            <person name="Stelly D.M."/>
            <person name="Triplett B.A."/>
            <person name="Van Deynze A."/>
            <person name="Vaslin M.F."/>
            <person name="Waghmare V.N."/>
            <person name="Walford S.A."/>
            <person name="Wright R.J."/>
            <person name="Zaki E.A."/>
            <person name="Zhang T."/>
            <person name="Dennis E.S."/>
            <person name="Mayer K.F."/>
            <person name="Peterson D.G."/>
            <person name="Rokhsar D.S."/>
            <person name="Wang X."/>
            <person name="Schmutz J."/>
        </authorList>
    </citation>
    <scope>NUCLEOTIDE SEQUENCE [LARGE SCALE GENOMIC DNA]</scope>
</reference>
<dbReference type="AlphaFoldDB" id="A0A0D2R2Y8"/>
<name>A0A0D2R2Y8_GOSRA</name>
<dbReference type="EMBL" id="CM001749">
    <property type="protein sequence ID" value="KJB64717.1"/>
    <property type="molecule type" value="Genomic_DNA"/>
</dbReference>
<proteinExistence type="predicted"/>